<feature type="domain" description="Secretion system C-terminal sorting" evidence="1">
    <location>
        <begin position="794"/>
        <end position="849"/>
    </location>
</feature>
<accession>A0A1H9L6K8</accession>
<dbReference type="EMBL" id="FOFB01000023">
    <property type="protein sequence ID" value="SER06958.1"/>
    <property type="molecule type" value="Genomic_DNA"/>
</dbReference>
<organism evidence="2 3">
    <name type="scientific">Neolewinella agarilytica</name>
    <dbReference type="NCBI Taxonomy" id="478744"/>
    <lineage>
        <taxon>Bacteria</taxon>
        <taxon>Pseudomonadati</taxon>
        <taxon>Bacteroidota</taxon>
        <taxon>Saprospiria</taxon>
        <taxon>Saprospirales</taxon>
        <taxon>Lewinellaceae</taxon>
        <taxon>Neolewinella</taxon>
    </lineage>
</organism>
<dbReference type="Pfam" id="PF18962">
    <property type="entry name" value="Por_Secre_tail"/>
    <property type="match status" value="1"/>
</dbReference>
<evidence type="ECO:0000313" key="2">
    <source>
        <dbReference type="EMBL" id="SER06958.1"/>
    </source>
</evidence>
<dbReference type="STRING" id="478744.SAMN05444359_12321"/>
<dbReference type="RefSeq" id="WP_090171387.1">
    <property type="nucleotide sequence ID" value="NZ_FOFB01000023.1"/>
</dbReference>
<dbReference type="AlphaFoldDB" id="A0A1H9L6K8"/>
<keyword evidence="3" id="KW-1185">Reference proteome</keyword>
<dbReference type="OrthoDB" id="9757809at2"/>
<dbReference type="SUPFAM" id="SSF110296">
    <property type="entry name" value="Oligoxyloglucan reducing end-specific cellobiohydrolase"/>
    <property type="match status" value="2"/>
</dbReference>
<dbReference type="Proteomes" id="UP000199021">
    <property type="component" value="Unassembled WGS sequence"/>
</dbReference>
<dbReference type="PROSITE" id="PS51257">
    <property type="entry name" value="PROKAR_LIPOPROTEIN"/>
    <property type="match status" value="1"/>
</dbReference>
<dbReference type="NCBIfam" id="TIGR04183">
    <property type="entry name" value="Por_Secre_tail"/>
    <property type="match status" value="1"/>
</dbReference>
<reference evidence="3" key="1">
    <citation type="submission" date="2016-10" db="EMBL/GenBank/DDBJ databases">
        <authorList>
            <person name="Varghese N."/>
            <person name="Submissions S."/>
        </authorList>
    </citation>
    <scope>NUCLEOTIDE SEQUENCE [LARGE SCALE GENOMIC DNA]</scope>
    <source>
        <strain evidence="3">DSM 24740</strain>
    </source>
</reference>
<dbReference type="InParanoid" id="A0A1H9L6K8"/>
<proteinExistence type="predicted"/>
<name>A0A1H9L6K8_9BACT</name>
<evidence type="ECO:0000259" key="1">
    <source>
        <dbReference type="Pfam" id="PF18962"/>
    </source>
</evidence>
<gene>
    <name evidence="2" type="ORF">SAMN05444359_12321</name>
</gene>
<sequence length="865" mass="96860">MKFLILPFLLVGLLTACNSTQEKLPQRAPIDIRVEGEHEGADKENRHERWLESLHRAAPGTDWRKLESHNAMARHRKRQGRFTEKSSESFADGLLTGEWFERGSKYTAGSVFDVVQDPTDANRLFLMSAGGSIWEMDYTGEAYRLVNHDIYFDREFLGLVPVDAGRHLLAFSDSRPMYSPDDGKSWEFATVRENGNVIDEAAMDNFFSPQVIDDEVFTTLQILRGNYEIFHSVDGGISYDQLPGPPLATVEGNQTITHLYNPPGTDRLFAAMKRTGDNAGVNLYELDRSSASFRLISSVPVERTGSYRSRIAAARQPGTDSLRIFLQAYDQLFRSDNDGLDWREMPRLDKVPWRYQSIYVRPSDPDFVAWGAVELWVSRDGGETFAYPNRWNDYYADPVRYLHADIMRLTEITDPDGESQMLVSNHGGLNLLNPADSMWYSVAQEGLNVAQYYDVRTNPGDRDIIYAGSQDQGFQILDENDSSRRNVLGGYQWFSGDYGHLDFAEGGNVFFTAYPGGFVYGFYDVLDEENGLGWSSYEIESPDEFIWITPMMSPPRLDGQVKLYIAGGSSDTARAGSFLVEVDLNRDEDDVHYGAMTGRDLPLDFKDAAAGQISAMSYSPLNPDRFYVATDQGRFFASDDRGESWSETLNFLPSGWYLYGQAIHASKTEAETVWLGGSGYSNPPVWRSEDGGENFFPASDGLPPTVVHGLTANATESLIFAATEAGPFVYVVSEERWFDLAGQYAPTMRYYSVEFLEDRNIARFGTYGRGAWDFQVEQLVSIDEPLARGAAPRIYPNPASGSTTVEGKAGGYRLYDIGGREMRRVVATGQQTQLSLEGLAPGLYFVQPLDTDGRVTGLGQRVVVR</sequence>
<evidence type="ECO:0000313" key="3">
    <source>
        <dbReference type="Proteomes" id="UP000199021"/>
    </source>
</evidence>
<dbReference type="InterPro" id="IPR026444">
    <property type="entry name" value="Secre_tail"/>
</dbReference>
<dbReference type="Gene3D" id="2.130.10.10">
    <property type="entry name" value="YVTN repeat-like/Quinoprotein amine dehydrogenase"/>
    <property type="match status" value="2"/>
</dbReference>
<dbReference type="InterPro" id="IPR015943">
    <property type="entry name" value="WD40/YVTN_repeat-like_dom_sf"/>
</dbReference>
<protein>
    <submittedName>
        <fullName evidence="2">Por secretion system C-terminal sorting domain-containing protein</fullName>
    </submittedName>
</protein>